<evidence type="ECO:0000259" key="2">
    <source>
        <dbReference type="Pfam" id="PF09374"/>
    </source>
</evidence>
<organism evidence="3">
    <name type="scientific">Phocaeicola vulgatus</name>
    <name type="common">Bacteroides vulgatus</name>
    <dbReference type="NCBI Taxonomy" id="821"/>
    <lineage>
        <taxon>Bacteria</taxon>
        <taxon>Pseudomonadati</taxon>
        <taxon>Bacteroidota</taxon>
        <taxon>Bacteroidia</taxon>
        <taxon>Bacteroidales</taxon>
        <taxon>Bacteroidaceae</taxon>
        <taxon>Phocaeicola</taxon>
    </lineage>
</organism>
<dbReference type="Pfam" id="PF09374">
    <property type="entry name" value="PG_binding_3"/>
    <property type="match status" value="1"/>
</dbReference>
<dbReference type="InterPro" id="IPR023346">
    <property type="entry name" value="Lysozyme-like_dom_sf"/>
</dbReference>
<dbReference type="Pfam" id="PF05838">
    <property type="entry name" value="Glyco_hydro_108"/>
    <property type="match status" value="1"/>
</dbReference>
<dbReference type="SUPFAM" id="SSF53955">
    <property type="entry name" value="Lysozyme-like"/>
    <property type="match status" value="1"/>
</dbReference>
<dbReference type="Gene3D" id="1.20.141.10">
    <property type="entry name" value="Chitosanase, subunit A, domain 1"/>
    <property type="match status" value="1"/>
</dbReference>
<dbReference type="EMBL" id="CACRTA010000025">
    <property type="protein sequence ID" value="VYT19249.1"/>
    <property type="molecule type" value="Genomic_DNA"/>
</dbReference>
<feature type="domain" description="Peptidoglycan binding" evidence="2">
    <location>
        <begin position="102"/>
        <end position="168"/>
    </location>
</feature>
<accession>A0A6N2UN72</accession>
<protein>
    <submittedName>
        <fullName evidence="3">Putative Peptidoglycan domain protein</fullName>
    </submittedName>
</protein>
<evidence type="ECO:0000259" key="1">
    <source>
        <dbReference type="Pfam" id="PF05838"/>
    </source>
</evidence>
<gene>
    <name evidence="3" type="ORF">BVLFYP11_02254</name>
</gene>
<dbReference type="InterPro" id="IPR018537">
    <property type="entry name" value="Peptidoglycan-bd_3"/>
</dbReference>
<dbReference type="CDD" id="cd13926">
    <property type="entry name" value="N-acetylmuramidase_GH108"/>
    <property type="match status" value="1"/>
</dbReference>
<evidence type="ECO:0000313" key="3">
    <source>
        <dbReference type="EMBL" id="VYT19249.1"/>
    </source>
</evidence>
<feature type="domain" description="TtsA-like Glycoside hydrolase family 108" evidence="1">
    <location>
        <begin position="13"/>
        <end position="100"/>
    </location>
</feature>
<dbReference type="AlphaFoldDB" id="A0A6N2UN72"/>
<name>A0A6N2UN72_PHOVU</name>
<reference evidence="3" key="1">
    <citation type="submission" date="2019-11" db="EMBL/GenBank/DDBJ databases">
        <authorList>
            <person name="Feng L."/>
        </authorList>
    </citation>
    <scope>NUCLEOTIDE SEQUENCE</scope>
    <source>
        <strain evidence="3">BvulgatusLFYP11</strain>
    </source>
</reference>
<sequence length="175" mass="19970">MSSMADVRKLAPFILKWEGGFVNDPDDLGGATNMGVTIGTYEAYCRKKGYSKPTVERLKNLTKEEWTEILKTMYWDRWKADEIKSQSVADILVDWVWASGAHGIKIPQRLLGVTVDGIVGPKTIAAVNSRNPRELFDQIKIARFDFIEDICRKRPANNKFKRGWMNRINNISYVG</sequence>
<proteinExistence type="predicted"/>
<dbReference type="InterPro" id="IPR008565">
    <property type="entry name" value="TtsA-like_GH18_dom"/>
</dbReference>